<sequence length="201" mass="23451">MYYFLALGACIREFSHWRKVIVVDDIHLHGKYEGVLLSPVAQDTENHTQEHYQWYCKVLQSCSSQNCMRNLDKNLRVNHHHGDSLYLYYNAAKAYSLEELNDHFAEFKDKSPEAFVVLEHEVGLKNWSRAHFPSNMYDVMTTNIAKSLNTMLIDEIEYLVAFIVNSIAKTFGELFRERHAHVLKSKGNKMVPVAERIARKK</sequence>
<gene>
    <name evidence="1" type="ORF">KY290_007685</name>
</gene>
<accession>A0ABQ7W6E1</accession>
<dbReference type="PANTHER" id="PTHR31973">
    <property type="entry name" value="POLYPROTEIN, PUTATIVE-RELATED"/>
    <property type="match status" value="1"/>
</dbReference>
<dbReference type="Proteomes" id="UP000826656">
    <property type="component" value="Unassembled WGS sequence"/>
</dbReference>
<comment type="caution">
    <text evidence="1">The sequence shown here is derived from an EMBL/GenBank/DDBJ whole genome shotgun (WGS) entry which is preliminary data.</text>
</comment>
<keyword evidence="2" id="KW-1185">Reference proteome</keyword>
<name>A0ABQ7W6E1_SOLTU</name>
<dbReference type="PANTHER" id="PTHR31973:SF183">
    <property type="entry name" value="SWIM-TYPE DOMAIN-CONTAINING PROTEIN"/>
    <property type="match status" value="1"/>
</dbReference>
<dbReference type="EMBL" id="JAIVGD010000003">
    <property type="protein sequence ID" value="KAH0776274.1"/>
    <property type="molecule type" value="Genomic_DNA"/>
</dbReference>
<protein>
    <submittedName>
        <fullName evidence="1">Uncharacterized protein</fullName>
    </submittedName>
</protein>
<evidence type="ECO:0000313" key="2">
    <source>
        <dbReference type="Proteomes" id="UP000826656"/>
    </source>
</evidence>
<evidence type="ECO:0000313" key="1">
    <source>
        <dbReference type="EMBL" id="KAH0776274.1"/>
    </source>
</evidence>
<organism evidence="1 2">
    <name type="scientific">Solanum tuberosum</name>
    <name type="common">Potato</name>
    <dbReference type="NCBI Taxonomy" id="4113"/>
    <lineage>
        <taxon>Eukaryota</taxon>
        <taxon>Viridiplantae</taxon>
        <taxon>Streptophyta</taxon>
        <taxon>Embryophyta</taxon>
        <taxon>Tracheophyta</taxon>
        <taxon>Spermatophyta</taxon>
        <taxon>Magnoliopsida</taxon>
        <taxon>eudicotyledons</taxon>
        <taxon>Gunneridae</taxon>
        <taxon>Pentapetalae</taxon>
        <taxon>asterids</taxon>
        <taxon>lamiids</taxon>
        <taxon>Solanales</taxon>
        <taxon>Solanaceae</taxon>
        <taxon>Solanoideae</taxon>
        <taxon>Solaneae</taxon>
        <taxon>Solanum</taxon>
    </lineage>
</organism>
<reference evidence="1 2" key="1">
    <citation type="journal article" date="2021" name="bioRxiv">
        <title>Chromosome-scale and haplotype-resolved genome assembly of a tetraploid potato cultivar.</title>
        <authorList>
            <person name="Sun H."/>
            <person name="Jiao W.-B."/>
            <person name="Krause K."/>
            <person name="Campoy J.A."/>
            <person name="Goel M."/>
            <person name="Folz-Donahue K."/>
            <person name="Kukat C."/>
            <person name="Huettel B."/>
            <person name="Schneeberger K."/>
        </authorList>
    </citation>
    <scope>NUCLEOTIDE SEQUENCE [LARGE SCALE GENOMIC DNA]</scope>
    <source>
        <strain evidence="1">SolTubOtavaFocal</strain>
        <tissue evidence="1">Leaves</tissue>
    </source>
</reference>
<proteinExistence type="predicted"/>